<gene>
    <name evidence="1" type="ORF">SPARVUS_LOCUS13544847</name>
</gene>
<keyword evidence="2" id="KW-1185">Reference proteome</keyword>
<reference evidence="1" key="1">
    <citation type="submission" date="2023-05" db="EMBL/GenBank/DDBJ databases">
        <authorList>
            <person name="Stuckert A."/>
        </authorList>
    </citation>
    <scope>NUCLEOTIDE SEQUENCE</scope>
</reference>
<dbReference type="EMBL" id="CATNWA010018068">
    <property type="protein sequence ID" value="CAI9605055.1"/>
    <property type="molecule type" value="Genomic_DNA"/>
</dbReference>
<dbReference type="PANTHER" id="PTHR14958">
    <property type="entry name" value="POTASSIUM CHANNEL TETRAMERISATION DOMAIN CONTAINING PROTEIN"/>
    <property type="match status" value="1"/>
</dbReference>
<protein>
    <submittedName>
        <fullName evidence="1">Uncharacterized protein</fullName>
    </submittedName>
</protein>
<dbReference type="PANTHER" id="PTHR14958:SF24">
    <property type="entry name" value="BTB_POZ DOMAIN-CONTAINING PROTEIN KCTD17"/>
    <property type="match status" value="1"/>
</dbReference>
<accession>A0ABN9GA91</accession>
<evidence type="ECO:0000313" key="2">
    <source>
        <dbReference type="Proteomes" id="UP001162483"/>
    </source>
</evidence>
<evidence type="ECO:0000313" key="1">
    <source>
        <dbReference type="EMBL" id="CAI9605055.1"/>
    </source>
</evidence>
<proteinExistence type="predicted"/>
<name>A0ABN9GA91_9NEOB</name>
<comment type="caution">
    <text evidence="1">The sequence shown here is derived from an EMBL/GenBank/DDBJ whole genome shotgun (WGS) entry which is preliminary data.</text>
</comment>
<organism evidence="1 2">
    <name type="scientific">Staurois parvus</name>
    <dbReference type="NCBI Taxonomy" id="386267"/>
    <lineage>
        <taxon>Eukaryota</taxon>
        <taxon>Metazoa</taxon>
        <taxon>Chordata</taxon>
        <taxon>Craniata</taxon>
        <taxon>Vertebrata</taxon>
        <taxon>Euteleostomi</taxon>
        <taxon>Amphibia</taxon>
        <taxon>Batrachia</taxon>
        <taxon>Anura</taxon>
        <taxon>Neobatrachia</taxon>
        <taxon>Ranoidea</taxon>
        <taxon>Ranidae</taxon>
        <taxon>Staurois</taxon>
    </lineage>
</organism>
<dbReference type="Gene3D" id="3.30.70.2000">
    <property type="match status" value="1"/>
</dbReference>
<sequence length="83" mass="9413">MVSTMSDNWKFEQLVNVGSPYNYSSEGQPEFLCVVSRELQSKKKICGSAACSTAQSCEPEQEEEIVLNPDCIVFHERERDGRH</sequence>
<dbReference type="Proteomes" id="UP001162483">
    <property type="component" value="Unassembled WGS sequence"/>
</dbReference>